<dbReference type="AlphaFoldDB" id="A0A4D6X543"/>
<sequence length="73" mass="8195">MHAHPPARAYRLRDRSGIRGKKPAAPWPKSNAVGPRPKAVALNASAGAVWLMEPRKTCEKFRLNFSAGWCWRL</sequence>
<evidence type="ECO:0000313" key="3">
    <source>
        <dbReference type="Proteomes" id="UP000298551"/>
    </source>
</evidence>
<dbReference type="EMBL" id="CP039371">
    <property type="protein sequence ID" value="QCI11149.1"/>
    <property type="molecule type" value="Genomic_DNA"/>
</dbReference>
<protein>
    <submittedName>
        <fullName evidence="2">Uncharacterized protein</fullName>
    </submittedName>
</protein>
<proteinExistence type="predicted"/>
<gene>
    <name evidence="2" type="ORF">E6B08_06885</name>
</gene>
<dbReference type="Proteomes" id="UP000298551">
    <property type="component" value="Chromosome"/>
</dbReference>
<evidence type="ECO:0000313" key="2">
    <source>
        <dbReference type="EMBL" id="QCI11149.1"/>
    </source>
</evidence>
<dbReference type="OrthoDB" id="9870268at2"/>
<reference evidence="3" key="1">
    <citation type="submission" date="2019-04" db="EMBL/GenBank/DDBJ databases">
        <title>Genome sequence of Pseudomonas putida 1290, an auxin catabolizing strain.</title>
        <authorList>
            <person name="Laird T.S."/>
            <person name="Leveau J.H.J."/>
        </authorList>
    </citation>
    <scope>NUCLEOTIDE SEQUENCE [LARGE SCALE GENOMIC DNA]</scope>
    <source>
        <strain evidence="3">1290</strain>
    </source>
</reference>
<organism evidence="2 3">
    <name type="scientific">Pseudomonas putida</name>
    <name type="common">Arthrobacter siderocapsulatus</name>
    <dbReference type="NCBI Taxonomy" id="303"/>
    <lineage>
        <taxon>Bacteria</taxon>
        <taxon>Pseudomonadati</taxon>
        <taxon>Pseudomonadota</taxon>
        <taxon>Gammaproteobacteria</taxon>
        <taxon>Pseudomonadales</taxon>
        <taxon>Pseudomonadaceae</taxon>
        <taxon>Pseudomonas</taxon>
    </lineage>
</organism>
<evidence type="ECO:0000256" key="1">
    <source>
        <dbReference type="SAM" id="MobiDB-lite"/>
    </source>
</evidence>
<name>A0A4D6X543_PSEPU</name>
<accession>A0A4D6X543</accession>
<feature type="region of interest" description="Disordered" evidence="1">
    <location>
        <begin position="1"/>
        <end position="35"/>
    </location>
</feature>